<dbReference type="Gene3D" id="1.20.120.520">
    <property type="entry name" value="nmb1532 protein domain like"/>
    <property type="match status" value="1"/>
</dbReference>
<dbReference type="RefSeq" id="WP_210811513.1">
    <property type="nucleotide sequence ID" value="NZ_JAGQDG010000010.1"/>
</dbReference>
<evidence type="ECO:0000313" key="3">
    <source>
        <dbReference type="Proteomes" id="UP000672097"/>
    </source>
</evidence>
<dbReference type="EMBL" id="JAGQDG010000010">
    <property type="protein sequence ID" value="MBQ0937800.1"/>
    <property type="molecule type" value="Genomic_DNA"/>
</dbReference>
<comment type="caution">
    <text evidence="2">The sequence shown here is derived from an EMBL/GenBank/DDBJ whole genome shotgun (WGS) entry which is preliminary data.</text>
</comment>
<dbReference type="Proteomes" id="UP000672097">
    <property type="component" value="Unassembled WGS sequence"/>
</dbReference>
<evidence type="ECO:0000313" key="2">
    <source>
        <dbReference type="EMBL" id="MBQ0937800.1"/>
    </source>
</evidence>
<feature type="domain" description="Hemerythrin-like" evidence="1">
    <location>
        <begin position="7"/>
        <end position="134"/>
    </location>
</feature>
<organism evidence="2 3">
    <name type="scientific">Ideonella paludis</name>
    <dbReference type="NCBI Taxonomy" id="1233411"/>
    <lineage>
        <taxon>Bacteria</taxon>
        <taxon>Pseudomonadati</taxon>
        <taxon>Pseudomonadota</taxon>
        <taxon>Betaproteobacteria</taxon>
        <taxon>Burkholderiales</taxon>
        <taxon>Sphaerotilaceae</taxon>
        <taxon>Ideonella</taxon>
    </lineage>
</organism>
<dbReference type="InterPro" id="IPR012312">
    <property type="entry name" value="Hemerythrin-like"/>
</dbReference>
<name>A0ABS5E313_9BURK</name>
<keyword evidence="3" id="KW-1185">Reference proteome</keyword>
<gene>
    <name evidence="2" type="ORF">KAK11_20930</name>
</gene>
<sequence length="171" mass="20058">MRKYPSTDRFRRDHREINRLLDELCQYLYTKALVESHLGIRIVLARLSSRFLIHVCAENEILYPMIVNSNIFGMVGKEFRSDSDRVHDMAVEYFQRWRNSTIIRGHSDAFICDTRNFANILRSQIEKENKILYSIFDSLPSICCTTQQKEDWPLTPGGVTFQSTAFGRRAE</sequence>
<reference evidence="2 3" key="1">
    <citation type="submission" date="2021-04" db="EMBL/GenBank/DDBJ databases">
        <title>The genome sequence of type strain Ideonella paludis KCTC 32238.</title>
        <authorList>
            <person name="Liu Y."/>
        </authorList>
    </citation>
    <scope>NUCLEOTIDE SEQUENCE [LARGE SCALE GENOMIC DNA]</scope>
    <source>
        <strain evidence="2 3">KCTC 32238</strain>
    </source>
</reference>
<proteinExistence type="predicted"/>
<protein>
    <submittedName>
        <fullName evidence="2">Hemerythrin domain-containing protein</fullName>
    </submittedName>
</protein>
<evidence type="ECO:0000259" key="1">
    <source>
        <dbReference type="Pfam" id="PF01814"/>
    </source>
</evidence>
<dbReference type="Pfam" id="PF01814">
    <property type="entry name" value="Hemerythrin"/>
    <property type="match status" value="1"/>
</dbReference>
<accession>A0ABS5E313</accession>